<dbReference type="AlphaFoldDB" id="A0A4S3JDP9"/>
<accession>A0A4S3JDP9</accession>
<protein>
    <submittedName>
        <fullName evidence="1">Uncharacterized protein</fullName>
    </submittedName>
</protein>
<gene>
    <name evidence="1" type="ORF">EYZ11_008036</name>
</gene>
<keyword evidence="2" id="KW-1185">Reference proteome</keyword>
<comment type="caution">
    <text evidence="1">The sequence shown here is derived from an EMBL/GenBank/DDBJ whole genome shotgun (WGS) entry which is preliminary data.</text>
</comment>
<dbReference type="EMBL" id="SOSA01000330">
    <property type="protein sequence ID" value="THC92498.1"/>
    <property type="molecule type" value="Genomic_DNA"/>
</dbReference>
<name>A0A4S3JDP9_9EURO</name>
<organism evidence="1 2">
    <name type="scientific">Aspergillus tanneri</name>
    <dbReference type="NCBI Taxonomy" id="1220188"/>
    <lineage>
        <taxon>Eukaryota</taxon>
        <taxon>Fungi</taxon>
        <taxon>Dikarya</taxon>
        <taxon>Ascomycota</taxon>
        <taxon>Pezizomycotina</taxon>
        <taxon>Eurotiomycetes</taxon>
        <taxon>Eurotiomycetidae</taxon>
        <taxon>Eurotiales</taxon>
        <taxon>Aspergillaceae</taxon>
        <taxon>Aspergillus</taxon>
        <taxon>Aspergillus subgen. Circumdati</taxon>
    </lineage>
</organism>
<proteinExistence type="predicted"/>
<dbReference type="VEuPathDB" id="FungiDB:EYZ11_008036"/>
<dbReference type="Proteomes" id="UP000308092">
    <property type="component" value="Unassembled WGS sequence"/>
</dbReference>
<sequence>MVNIHTNKEALLAVDKDTTTTAPSNAAATSAELFDPTTAHLAAAFIESKFARLQPSCGDEPDPIGTNDEKAIAREKTLNARHVFFLQHVIGLLQARLASDAVLQSLTPLFPDSNAAVLSLLPGTVRGPKSQDTSPTRKLFWIS</sequence>
<evidence type="ECO:0000313" key="2">
    <source>
        <dbReference type="Proteomes" id="UP000308092"/>
    </source>
</evidence>
<reference evidence="1 2" key="1">
    <citation type="submission" date="2019-03" db="EMBL/GenBank/DDBJ databases">
        <title>The genome sequence of a newly discovered highly antifungal drug resistant Aspergillus species, Aspergillus tanneri NIH 1004.</title>
        <authorList>
            <person name="Mounaud S."/>
            <person name="Singh I."/>
            <person name="Joardar V."/>
            <person name="Pakala S."/>
            <person name="Pakala S."/>
            <person name="Venepally P."/>
            <person name="Hoover J."/>
            <person name="Nierman W."/>
            <person name="Chung J."/>
            <person name="Losada L."/>
        </authorList>
    </citation>
    <scope>NUCLEOTIDE SEQUENCE [LARGE SCALE GENOMIC DNA]</scope>
    <source>
        <strain evidence="1 2">NIH1004</strain>
    </source>
</reference>
<evidence type="ECO:0000313" key="1">
    <source>
        <dbReference type="EMBL" id="THC92498.1"/>
    </source>
</evidence>